<keyword evidence="2" id="KW-0472">Membrane</keyword>
<keyword evidence="2" id="KW-0812">Transmembrane</keyword>
<protein>
    <submittedName>
        <fullName evidence="3">Uncharacterized protein</fullName>
    </submittedName>
</protein>
<dbReference type="PATRIC" id="fig|345309.4.peg.591"/>
<feature type="transmembrane region" description="Helical" evidence="2">
    <location>
        <begin position="6"/>
        <end position="25"/>
    </location>
</feature>
<comment type="caution">
    <text evidence="3">The sequence shown here is derived from an EMBL/GenBank/DDBJ whole genome shotgun (WGS) entry which is preliminary data.</text>
</comment>
<evidence type="ECO:0000313" key="3">
    <source>
        <dbReference type="EMBL" id="KJV35726.1"/>
    </source>
</evidence>
<evidence type="ECO:0000256" key="1">
    <source>
        <dbReference type="SAM" id="Coils"/>
    </source>
</evidence>
<gene>
    <name evidence="3" type="ORF">VI08_06940</name>
</gene>
<keyword evidence="2" id="KW-1133">Transmembrane helix</keyword>
<accession>A0A0F3KX46</accession>
<evidence type="ECO:0000256" key="2">
    <source>
        <dbReference type="SAM" id="Phobius"/>
    </source>
</evidence>
<keyword evidence="1" id="KW-0175">Coiled coil</keyword>
<feature type="transmembrane region" description="Helical" evidence="2">
    <location>
        <begin position="91"/>
        <end position="115"/>
    </location>
</feature>
<sequence>MFPHAWWLLAGVVAMYVYDAVQLLYHNEVVFHEGRDGRWAFSVGSEFQLGGRHVFLPPMLAPTRALLRLRWSSQKAPGAARPLHGLRAWRAAVAACAWPVLLVACLFAAMPAVVFSPIPVILAWMAALYLAILSAVLRVWRVRRAAGLSRKEAAGITSDALLCAPYALDIIRKQGVRAGDRFELVAVAHALLDAPERERLARAIQARVKLQMELEDLESERHAQLQAYSLQIEGALA</sequence>
<dbReference type="AlphaFoldDB" id="A0A0F3KX46"/>
<organism evidence="3 4">
    <name type="scientific">Luteibacter yeojuensis</name>
    <dbReference type="NCBI Taxonomy" id="345309"/>
    <lineage>
        <taxon>Bacteria</taxon>
        <taxon>Pseudomonadati</taxon>
        <taxon>Pseudomonadota</taxon>
        <taxon>Gammaproteobacteria</taxon>
        <taxon>Lysobacterales</taxon>
        <taxon>Rhodanobacteraceae</taxon>
        <taxon>Luteibacter</taxon>
    </lineage>
</organism>
<proteinExistence type="predicted"/>
<evidence type="ECO:0000313" key="4">
    <source>
        <dbReference type="Proteomes" id="UP000033651"/>
    </source>
</evidence>
<feature type="coiled-coil region" evidence="1">
    <location>
        <begin position="200"/>
        <end position="227"/>
    </location>
</feature>
<dbReference type="Proteomes" id="UP000033651">
    <property type="component" value="Unassembled WGS sequence"/>
</dbReference>
<keyword evidence="4" id="KW-1185">Reference proteome</keyword>
<dbReference type="OrthoDB" id="6023294at2"/>
<reference evidence="3 4" key="1">
    <citation type="submission" date="2015-03" db="EMBL/GenBank/DDBJ databases">
        <title>Draft genome sequence of Luteibacter yeojuensis strain SU11.</title>
        <authorList>
            <person name="Sulaiman J."/>
            <person name="Priya K."/>
            <person name="Chan K.-G."/>
        </authorList>
    </citation>
    <scope>NUCLEOTIDE SEQUENCE [LARGE SCALE GENOMIC DNA]</scope>
    <source>
        <strain evidence="3 4">SU11</strain>
    </source>
</reference>
<dbReference type="EMBL" id="JZRB01000014">
    <property type="protein sequence ID" value="KJV35726.1"/>
    <property type="molecule type" value="Genomic_DNA"/>
</dbReference>
<dbReference type="RefSeq" id="WP_045828823.1">
    <property type="nucleotide sequence ID" value="NZ_JZRB01000014.1"/>
</dbReference>
<feature type="transmembrane region" description="Helical" evidence="2">
    <location>
        <begin position="121"/>
        <end position="140"/>
    </location>
</feature>
<name>A0A0F3KX46_9GAMM</name>